<dbReference type="EMBL" id="CP016170">
    <property type="protein sequence ID" value="ANN68960.1"/>
    <property type="molecule type" value="Genomic_DNA"/>
</dbReference>
<feature type="compositionally biased region" description="Polar residues" evidence="1">
    <location>
        <begin position="832"/>
        <end position="846"/>
    </location>
</feature>
<feature type="compositionally biased region" description="Low complexity" evidence="1">
    <location>
        <begin position="809"/>
        <end position="821"/>
    </location>
</feature>
<reference evidence="2 3" key="1">
    <citation type="submission" date="2016-06" db="EMBL/GenBank/DDBJ databases">
        <title>Complete genome sequences of Bordetella bronchialis and Bordetella flabilis.</title>
        <authorList>
            <person name="LiPuma J.J."/>
            <person name="Spilker T."/>
        </authorList>
    </citation>
    <scope>NUCLEOTIDE SEQUENCE [LARGE SCALE GENOMIC DNA]</scope>
    <source>
        <strain evidence="2 3">AU3182</strain>
    </source>
</reference>
<keyword evidence="3" id="KW-1185">Reference proteome</keyword>
<gene>
    <name evidence="2" type="ORF">BAU06_24015</name>
</gene>
<name>A0ABM6CXV0_9BORD</name>
<evidence type="ECO:0000313" key="2">
    <source>
        <dbReference type="EMBL" id="ANN68960.1"/>
    </source>
</evidence>
<sequence>MEQACMDTAVRAMHTMRPVLKRVPALGSAGSAADKARAQTKQRLDTDIADVRRYKKAFKKGLPRIKAAEQKFERMHAAALRCRKDARDHLEKHGTRLCQALPPLALGQARQAQGAGPNVLQAAIQKGREAVRLGADATPDDAAKSVDRLWAYAREEALAASIDRAVQALQASAARRPALEEAIGACRTLVERGQALRRECAVDFSAWDDALRACANDHVEPCLVMLEQKHKVDGLPHPGKPDWMATLAGKLDVAEPSSADVRRYIKAHAGRSLRALSDSAFDDMYRTVAPGGYMGTIAARTDRLRSADVLDAWRDAADEERVRRYETEPLHALADVTRLIEDRALQGMSDRGADASQVALPQQPEFYGQARDAVHALLRGLCLSMRNDEGRAAYLSKLIFERAAEADRVQLLQNTAWRDPAVFARFIDGVLRVTNNADIIGPQYTRLLQEVQVIVQGTALAAGDARAQAGWRNPSDFDGLDGALPRKARGALRKAWDKIAFWGGYLVVGNSVKLEAARFSYHQAHVEERLHRWIKEASRDTLRPAEMRRAFQDFLVVGDDLRAEFDNAGFRDTACDGYLRMAFSLAIARLGPRQLKSLYRNLQQACPDMRDRRAKLPVLSTLQAWWRNKFLDEERVTPRDSVQWQRTAHRCWTGLRAAVEQEPEARGYAMQLARLASKFDRDSSKDYEGIKAALDGIIRVDGGTWARPDDGAFTAYDAGWARQDPGYMGRLIGRLARYEHRMDDFLKAEALTRTIVEENRFIYRYFQQGLLYSGRRFFDNNPMNRYASRFEDAAGLEDAEPDVPPPSAAGPSGAQPGAQASTASAQPLADSAQRSTPTAQPSTSMA</sequence>
<evidence type="ECO:0000256" key="1">
    <source>
        <dbReference type="SAM" id="MobiDB-lite"/>
    </source>
</evidence>
<proteinExistence type="predicted"/>
<evidence type="ECO:0000313" key="3">
    <source>
        <dbReference type="Proteomes" id="UP000091897"/>
    </source>
</evidence>
<protein>
    <submittedName>
        <fullName evidence="2">Uncharacterized protein</fullName>
    </submittedName>
</protein>
<organism evidence="2 3">
    <name type="scientific">Bordetella bronchialis</name>
    <dbReference type="NCBI Taxonomy" id="463025"/>
    <lineage>
        <taxon>Bacteria</taxon>
        <taxon>Pseudomonadati</taxon>
        <taxon>Pseudomonadota</taxon>
        <taxon>Betaproteobacteria</taxon>
        <taxon>Burkholderiales</taxon>
        <taxon>Alcaligenaceae</taxon>
        <taxon>Bordetella</taxon>
    </lineage>
</organism>
<accession>A0ABM6CXV0</accession>
<feature type="region of interest" description="Disordered" evidence="1">
    <location>
        <begin position="794"/>
        <end position="846"/>
    </location>
</feature>
<dbReference type="Proteomes" id="UP000091897">
    <property type="component" value="Chromosome"/>
</dbReference>